<feature type="signal peptide" evidence="1">
    <location>
        <begin position="1"/>
        <end position="26"/>
    </location>
</feature>
<organism evidence="2 3">
    <name type="scientific">Prescottella soli</name>
    <dbReference type="NCBI Taxonomy" id="1543852"/>
    <lineage>
        <taxon>Bacteria</taxon>
        <taxon>Bacillati</taxon>
        <taxon>Actinomycetota</taxon>
        <taxon>Actinomycetes</taxon>
        <taxon>Mycobacteriales</taxon>
        <taxon>Nocardiaceae</taxon>
        <taxon>Prescottella</taxon>
    </lineage>
</organism>
<protein>
    <submittedName>
        <fullName evidence="2">Uncharacterized protein</fullName>
    </submittedName>
</protein>
<sequence>MSRNWVAALGVAGLLGAAACTTTPVAAPTADPAVVRAGLLPDASELPPGSVVEPLDGEEQMVLNLKLDAPSTGIGLDPGATFDPPECDEQNSYSDEARIRLIENGSAVGALLGGERAYIMLVSETGMNISRVADAHTGSCSTYTVTYDDPAASARTVRTERLDLPPTLASEDAVILSEVTDPDNPRWADDEILLGYAAVRGYTVMVLAYHGKEFRAEFDDVFTRVVEKVRDRA</sequence>
<reference evidence="2 3" key="1">
    <citation type="submission" date="2023-11" db="EMBL/GenBank/DDBJ databases">
        <authorList>
            <person name="Val-Calvo J."/>
            <person name="Scortti M."/>
            <person name="Vazquez-Boland J."/>
        </authorList>
    </citation>
    <scope>NUCLEOTIDE SEQUENCE [LARGE SCALE GENOMIC DNA]</scope>
    <source>
        <strain evidence="2 3">DSM 46662</strain>
    </source>
</reference>
<gene>
    <name evidence="2" type="ORF">ABEU19_003290</name>
</gene>
<dbReference type="Proteomes" id="UP001629744">
    <property type="component" value="Unassembled WGS sequence"/>
</dbReference>
<dbReference type="PROSITE" id="PS51257">
    <property type="entry name" value="PROKAR_LIPOPROTEIN"/>
    <property type="match status" value="1"/>
</dbReference>
<proteinExistence type="predicted"/>
<feature type="chain" id="PRO_5045853210" evidence="1">
    <location>
        <begin position="27"/>
        <end position="233"/>
    </location>
</feature>
<keyword evidence="1" id="KW-0732">Signal</keyword>
<dbReference type="RefSeq" id="WP_348603463.1">
    <property type="nucleotide sequence ID" value="NZ_CP157276.1"/>
</dbReference>
<keyword evidence="3" id="KW-1185">Reference proteome</keyword>
<evidence type="ECO:0000313" key="2">
    <source>
        <dbReference type="EMBL" id="MFM1729774.1"/>
    </source>
</evidence>
<evidence type="ECO:0000256" key="1">
    <source>
        <dbReference type="SAM" id="SignalP"/>
    </source>
</evidence>
<comment type="caution">
    <text evidence="2">The sequence shown here is derived from an EMBL/GenBank/DDBJ whole genome shotgun (WGS) entry which is preliminary data.</text>
</comment>
<evidence type="ECO:0000313" key="3">
    <source>
        <dbReference type="Proteomes" id="UP001629744"/>
    </source>
</evidence>
<dbReference type="EMBL" id="JBDLNU010000004">
    <property type="protein sequence ID" value="MFM1729774.1"/>
    <property type="molecule type" value="Genomic_DNA"/>
</dbReference>
<name>A0ABW9FVY8_9NOCA</name>
<accession>A0ABW9FVY8</accession>